<dbReference type="Gene3D" id="1.20.272.10">
    <property type="match status" value="1"/>
</dbReference>
<dbReference type="RefSeq" id="WP_188695268.1">
    <property type="nucleotide sequence ID" value="NZ_BMIR01000014.1"/>
</dbReference>
<dbReference type="Gene3D" id="1.10.8.60">
    <property type="match status" value="1"/>
</dbReference>
<dbReference type="InterPro" id="IPR050238">
    <property type="entry name" value="DNA_Rep/Repair_Clamp_Loader"/>
</dbReference>
<accession>A0A8J2YJS5</accession>
<organism evidence="14 15">
    <name type="scientific">Pullulanibacillus camelliae</name>
    <dbReference type="NCBI Taxonomy" id="1707096"/>
    <lineage>
        <taxon>Bacteria</taxon>
        <taxon>Bacillati</taxon>
        <taxon>Bacillota</taxon>
        <taxon>Bacilli</taxon>
        <taxon>Bacillales</taxon>
        <taxon>Sporolactobacillaceae</taxon>
        <taxon>Pullulanibacillus</taxon>
    </lineage>
</organism>
<comment type="catalytic activity">
    <reaction evidence="11">
        <text>DNA(n) + a 2'-deoxyribonucleoside 5'-triphosphate = DNA(n+1) + diphosphate</text>
        <dbReference type="Rhea" id="RHEA:22508"/>
        <dbReference type="Rhea" id="RHEA-COMP:17339"/>
        <dbReference type="Rhea" id="RHEA-COMP:17340"/>
        <dbReference type="ChEBI" id="CHEBI:33019"/>
        <dbReference type="ChEBI" id="CHEBI:61560"/>
        <dbReference type="ChEBI" id="CHEBI:173112"/>
        <dbReference type="EC" id="2.7.7.7"/>
    </reaction>
</comment>
<feature type="compositionally biased region" description="Acidic residues" evidence="12">
    <location>
        <begin position="541"/>
        <end position="555"/>
    </location>
</feature>
<keyword evidence="6" id="KW-0479">Metal-binding</keyword>
<evidence type="ECO:0000256" key="1">
    <source>
        <dbReference type="ARBA" id="ARBA00006360"/>
    </source>
</evidence>
<dbReference type="Proteomes" id="UP000628775">
    <property type="component" value="Unassembled WGS sequence"/>
</dbReference>
<dbReference type="CDD" id="cd00009">
    <property type="entry name" value="AAA"/>
    <property type="match status" value="1"/>
</dbReference>
<sequence length="572" mass="63972">MGYQALYRVWRPQQFKDMAGQEHITQTLQNALVKEKFSHAYLFSGPRGTGKTSVAKIIAKAINCEEAPTREPCNVCAMCKGITDGSISDVIEIDAASNNGVDEIREIRDNVKYAPTAARYKVYIIDEVHMLSQGAFNALLKTLEEPPKHVIFILATTEPHKIPLTIVSRCQRFDFKRIANDSIINRLKFIVDQEGLAVEDDALALVARASEGGMRDALSILDQASAYGGESIGVDDVLDVTGMASEETMARLINALLSKNVTEAIQLINTLFTQGKDPSKFVEDLIFYCRDLLLYKASPNLEDLTERAQSGAAFTELADNVPVDVLYDFIHQLSQTQQEMKWTSHPRVFLEVVMVKLCRVHTNEKRIATAPEADGLKQNSELIRRIEQLEEKLKTIGTPQAETPSHSNERRPAKRVASSGKGLALQMGAMKKVLSEATKSDLQALRASWADVMEKVRQTHVAAHAWLLESKPVASSSGAFLQAFKYDFHCQMVLENKNNVLQMVEDILSEVVGVRKKMYPIPIKAWEDLREEFIKEKDTSDDPDEEIQQPEEDPLITEAEKLVGPDLLEIKE</sequence>
<keyword evidence="8" id="KW-0862">Zinc</keyword>
<dbReference type="InterPro" id="IPR012763">
    <property type="entry name" value="DNA_pol_III_sug/sutau_N"/>
</dbReference>
<feature type="compositionally biased region" description="Polar residues" evidence="12">
    <location>
        <begin position="397"/>
        <end position="406"/>
    </location>
</feature>
<dbReference type="FunFam" id="1.10.8.60:FF:000013">
    <property type="entry name" value="DNA polymerase III subunit gamma/tau"/>
    <property type="match status" value="1"/>
</dbReference>
<dbReference type="PANTHER" id="PTHR11669:SF0">
    <property type="entry name" value="PROTEIN STICHEL-LIKE 2"/>
    <property type="match status" value="1"/>
</dbReference>
<dbReference type="GO" id="GO:0003887">
    <property type="term" value="F:DNA-directed DNA polymerase activity"/>
    <property type="evidence" value="ECO:0007669"/>
    <property type="project" value="UniProtKB-KW"/>
</dbReference>
<evidence type="ECO:0000256" key="9">
    <source>
        <dbReference type="ARBA" id="ARBA00022840"/>
    </source>
</evidence>
<dbReference type="Pfam" id="PF12169">
    <property type="entry name" value="DNA_pol3_gamma3"/>
    <property type="match status" value="1"/>
</dbReference>
<dbReference type="SMART" id="SM00382">
    <property type="entry name" value="AAA"/>
    <property type="match status" value="1"/>
</dbReference>
<dbReference type="Pfam" id="PF20964">
    <property type="entry name" value="DnaX_C"/>
    <property type="match status" value="1"/>
</dbReference>
<keyword evidence="3" id="KW-0808">Transferase</keyword>
<reference evidence="14" key="2">
    <citation type="submission" date="2020-09" db="EMBL/GenBank/DDBJ databases">
        <authorList>
            <person name="Sun Q."/>
            <person name="Zhou Y."/>
        </authorList>
    </citation>
    <scope>NUCLEOTIDE SEQUENCE</scope>
    <source>
        <strain evidence="14">CGMCC 1.15371</strain>
    </source>
</reference>
<dbReference type="SUPFAM" id="SSF48019">
    <property type="entry name" value="post-AAA+ oligomerization domain-like"/>
    <property type="match status" value="1"/>
</dbReference>
<dbReference type="NCBIfam" id="NF004046">
    <property type="entry name" value="PRK05563.1"/>
    <property type="match status" value="1"/>
</dbReference>
<name>A0A8J2YJS5_9BACL</name>
<comment type="caution">
    <text evidence="14">The sequence shown here is derived from an EMBL/GenBank/DDBJ whole genome shotgun (WGS) entry which is preliminary data.</text>
</comment>
<keyword evidence="7" id="KW-0547">Nucleotide-binding</keyword>
<evidence type="ECO:0000313" key="15">
    <source>
        <dbReference type="Proteomes" id="UP000628775"/>
    </source>
</evidence>
<dbReference type="InterPro" id="IPR048448">
    <property type="entry name" value="DnaX-like_C"/>
</dbReference>
<evidence type="ECO:0000313" key="14">
    <source>
        <dbReference type="EMBL" id="GGE47348.1"/>
    </source>
</evidence>
<evidence type="ECO:0000256" key="3">
    <source>
        <dbReference type="ARBA" id="ARBA00022679"/>
    </source>
</evidence>
<evidence type="ECO:0000259" key="13">
    <source>
        <dbReference type="SMART" id="SM00382"/>
    </source>
</evidence>
<evidence type="ECO:0000256" key="6">
    <source>
        <dbReference type="ARBA" id="ARBA00022723"/>
    </source>
</evidence>
<protein>
    <recommendedName>
        <fullName evidence="2">DNA-directed DNA polymerase</fullName>
        <ecNumber evidence="2">2.7.7.7</ecNumber>
    </recommendedName>
</protein>
<dbReference type="EC" id="2.7.7.7" evidence="2"/>
<dbReference type="CDD" id="cd18137">
    <property type="entry name" value="HLD_clamp_pol_III_gamma_tau"/>
    <property type="match status" value="1"/>
</dbReference>
<keyword evidence="10" id="KW-0239">DNA-directed DNA polymerase</keyword>
<keyword evidence="15" id="KW-1185">Reference proteome</keyword>
<comment type="similarity">
    <text evidence="1">Belongs to the DnaX/STICHEL family.</text>
</comment>
<evidence type="ECO:0000256" key="11">
    <source>
        <dbReference type="ARBA" id="ARBA00049244"/>
    </source>
</evidence>
<dbReference type="PRINTS" id="PR00300">
    <property type="entry name" value="CLPPROTEASEA"/>
</dbReference>
<gene>
    <name evidence="14" type="primary">dnaX</name>
    <name evidence="14" type="ORF">GCM10011391_27700</name>
</gene>
<keyword evidence="5" id="KW-0235">DNA replication</keyword>
<evidence type="ECO:0000256" key="5">
    <source>
        <dbReference type="ARBA" id="ARBA00022705"/>
    </source>
</evidence>
<evidence type="ECO:0000256" key="7">
    <source>
        <dbReference type="ARBA" id="ARBA00022741"/>
    </source>
</evidence>
<dbReference type="InterPro" id="IPR045085">
    <property type="entry name" value="HLD_clamp_pol_III_gamma_tau"/>
</dbReference>
<evidence type="ECO:0000256" key="12">
    <source>
        <dbReference type="SAM" id="MobiDB-lite"/>
    </source>
</evidence>
<reference evidence="14" key="1">
    <citation type="journal article" date="2014" name="Int. J. Syst. Evol. Microbiol.">
        <title>Complete genome sequence of Corynebacterium casei LMG S-19264T (=DSM 44701T), isolated from a smear-ripened cheese.</title>
        <authorList>
            <consortium name="US DOE Joint Genome Institute (JGI-PGF)"/>
            <person name="Walter F."/>
            <person name="Albersmeier A."/>
            <person name="Kalinowski J."/>
            <person name="Ruckert C."/>
        </authorList>
    </citation>
    <scope>NUCLEOTIDE SEQUENCE</scope>
    <source>
        <strain evidence="14">CGMCC 1.15371</strain>
    </source>
</reference>
<dbReference type="GO" id="GO:0003677">
    <property type="term" value="F:DNA binding"/>
    <property type="evidence" value="ECO:0007669"/>
    <property type="project" value="InterPro"/>
</dbReference>
<dbReference type="GO" id="GO:0009360">
    <property type="term" value="C:DNA polymerase III complex"/>
    <property type="evidence" value="ECO:0007669"/>
    <property type="project" value="InterPro"/>
</dbReference>
<proteinExistence type="inferred from homology"/>
<evidence type="ECO:0000256" key="8">
    <source>
        <dbReference type="ARBA" id="ARBA00022833"/>
    </source>
</evidence>
<dbReference type="GO" id="GO:0005524">
    <property type="term" value="F:ATP binding"/>
    <property type="evidence" value="ECO:0007669"/>
    <property type="project" value="UniProtKB-KW"/>
</dbReference>
<dbReference type="InterPro" id="IPR003593">
    <property type="entry name" value="AAA+_ATPase"/>
</dbReference>
<evidence type="ECO:0000256" key="4">
    <source>
        <dbReference type="ARBA" id="ARBA00022695"/>
    </source>
</evidence>
<evidence type="ECO:0000256" key="2">
    <source>
        <dbReference type="ARBA" id="ARBA00012417"/>
    </source>
</evidence>
<dbReference type="EMBL" id="BMIR01000014">
    <property type="protein sequence ID" value="GGE47348.1"/>
    <property type="molecule type" value="Genomic_DNA"/>
</dbReference>
<dbReference type="InterPro" id="IPR022754">
    <property type="entry name" value="DNA_pol_III_gamma-3"/>
</dbReference>
<feature type="region of interest" description="Disordered" evidence="12">
    <location>
        <begin position="534"/>
        <end position="559"/>
    </location>
</feature>
<keyword evidence="4" id="KW-0548">Nucleotidyltransferase</keyword>
<dbReference type="InterPro" id="IPR008921">
    <property type="entry name" value="DNA_pol3_clamp-load_cplx_C"/>
</dbReference>
<dbReference type="Gene3D" id="3.40.50.300">
    <property type="entry name" value="P-loop containing nucleotide triphosphate hydrolases"/>
    <property type="match status" value="1"/>
</dbReference>
<dbReference type="Pfam" id="PF13177">
    <property type="entry name" value="DNA_pol3_delta2"/>
    <property type="match status" value="1"/>
</dbReference>
<feature type="domain" description="AAA+ ATPase" evidence="13">
    <location>
        <begin position="37"/>
        <end position="179"/>
    </location>
</feature>
<dbReference type="PANTHER" id="PTHR11669">
    <property type="entry name" value="REPLICATION FACTOR C / DNA POLYMERASE III GAMMA-TAU SUBUNIT"/>
    <property type="match status" value="1"/>
</dbReference>
<dbReference type="InterPro" id="IPR027417">
    <property type="entry name" value="P-loop_NTPase"/>
</dbReference>
<evidence type="ECO:0000256" key="10">
    <source>
        <dbReference type="ARBA" id="ARBA00022932"/>
    </source>
</evidence>
<dbReference type="GO" id="GO:0006261">
    <property type="term" value="P:DNA-templated DNA replication"/>
    <property type="evidence" value="ECO:0007669"/>
    <property type="project" value="TreeGrafter"/>
</dbReference>
<feature type="region of interest" description="Disordered" evidence="12">
    <location>
        <begin position="397"/>
        <end position="418"/>
    </location>
</feature>
<keyword evidence="9" id="KW-0067">ATP-binding</keyword>
<dbReference type="SUPFAM" id="SSF52540">
    <property type="entry name" value="P-loop containing nucleoside triphosphate hydrolases"/>
    <property type="match status" value="1"/>
</dbReference>
<dbReference type="FunFam" id="3.40.50.300:FF:000014">
    <property type="entry name" value="DNA polymerase III subunit gamma/tau"/>
    <property type="match status" value="1"/>
</dbReference>
<dbReference type="Pfam" id="PF22608">
    <property type="entry name" value="DNAX_ATPase_lid"/>
    <property type="match status" value="1"/>
</dbReference>
<dbReference type="AlphaFoldDB" id="A0A8J2YJS5"/>
<dbReference type="NCBIfam" id="TIGR02397">
    <property type="entry name" value="dnaX_nterm"/>
    <property type="match status" value="1"/>
</dbReference>
<dbReference type="GO" id="GO:0046872">
    <property type="term" value="F:metal ion binding"/>
    <property type="evidence" value="ECO:0007669"/>
    <property type="project" value="UniProtKB-KW"/>
</dbReference>
<dbReference type="InterPro" id="IPR001270">
    <property type="entry name" value="ClpA/B"/>
</dbReference>